<reference evidence="1" key="1">
    <citation type="submission" date="2016-05" db="EMBL/GenBank/DDBJ databases">
        <authorList>
            <person name="Lavstsen T."/>
            <person name="Jespersen J.S."/>
        </authorList>
    </citation>
    <scope>NUCLEOTIDE SEQUENCE</scope>
    <source>
        <tissue evidence="1">Brain</tissue>
    </source>
</reference>
<gene>
    <name evidence="1" type="primary">Nfu_g_1_011167</name>
</gene>
<sequence>KICTTTSSNPVGSNCSHRLLWYTRHCRCPQLTQNGVYSPAGSTNCRTKFFWTKQRIE</sequence>
<feature type="non-terminal residue" evidence="1">
    <location>
        <position position="1"/>
    </location>
</feature>
<reference evidence="1" key="2">
    <citation type="submission" date="2016-06" db="EMBL/GenBank/DDBJ databases">
        <title>The genome of a short-lived fish provides insights into sex chromosome evolution and the genetic control of aging.</title>
        <authorList>
            <person name="Reichwald K."/>
            <person name="Felder M."/>
            <person name="Petzold A."/>
            <person name="Koch P."/>
            <person name="Groth M."/>
            <person name="Platzer M."/>
        </authorList>
    </citation>
    <scope>NUCLEOTIDE SEQUENCE</scope>
    <source>
        <tissue evidence="1">Brain</tissue>
    </source>
</reference>
<dbReference type="AlphaFoldDB" id="A0A1A8CTF9"/>
<organism evidence="1">
    <name type="scientific">Nothobranchius kadleci</name>
    <name type="common">African annual killifish</name>
    <dbReference type="NCBI Taxonomy" id="1051664"/>
    <lineage>
        <taxon>Eukaryota</taxon>
        <taxon>Metazoa</taxon>
        <taxon>Chordata</taxon>
        <taxon>Craniata</taxon>
        <taxon>Vertebrata</taxon>
        <taxon>Euteleostomi</taxon>
        <taxon>Actinopterygii</taxon>
        <taxon>Neopterygii</taxon>
        <taxon>Teleostei</taxon>
        <taxon>Neoteleostei</taxon>
        <taxon>Acanthomorphata</taxon>
        <taxon>Ovalentaria</taxon>
        <taxon>Atherinomorphae</taxon>
        <taxon>Cyprinodontiformes</taxon>
        <taxon>Nothobranchiidae</taxon>
        <taxon>Nothobranchius</taxon>
    </lineage>
</organism>
<proteinExistence type="predicted"/>
<protein>
    <submittedName>
        <fullName evidence="1">Uncharacterized protein</fullName>
    </submittedName>
</protein>
<dbReference type="EMBL" id="HADZ01019088">
    <property type="protein sequence ID" value="SBP83029.1"/>
    <property type="molecule type" value="Transcribed_RNA"/>
</dbReference>
<accession>A0A1A8CTF9</accession>
<evidence type="ECO:0000313" key="1">
    <source>
        <dbReference type="EMBL" id="SBP83029.1"/>
    </source>
</evidence>
<name>A0A1A8CTF9_NOTKA</name>